<reference evidence="1" key="4">
    <citation type="submission" date="2019-03" db="UniProtKB">
        <authorList>
            <consortium name="EnsemblPlants"/>
        </authorList>
    </citation>
    <scope>IDENTIFICATION</scope>
</reference>
<keyword evidence="2" id="KW-1185">Reference proteome</keyword>
<accession>A0A452Y7A2</accession>
<reference evidence="1" key="3">
    <citation type="journal article" date="2017" name="Nature">
        <title>Genome sequence of the progenitor of the wheat D genome Aegilops tauschii.</title>
        <authorList>
            <person name="Luo M.C."/>
            <person name="Gu Y.Q."/>
            <person name="Puiu D."/>
            <person name="Wang H."/>
            <person name="Twardziok S.O."/>
            <person name="Deal K.R."/>
            <person name="Huo N."/>
            <person name="Zhu T."/>
            <person name="Wang L."/>
            <person name="Wang Y."/>
            <person name="McGuire P.E."/>
            <person name="Liu S."/>
            <person name="Long H."/>
            <person name="Ramasamy R.K."/>
            <person name="Rodriguez J.C."/>
            <person name="Van S.L."/>
            <person name="Yuan L."/>
            <person name="Wang Z."/>
            <person name="Xia Z."/>
            <person name="Xiao L."/>
            <person name="Anderson O.D."/>
            <person name="Ouyang S."/>
            <person name="Liang Y."/>
            <person name="Zimin A.V."/>
            <person name="Pertea G."/>
            <person name="Qi P."/>
            <person name="Bennetzen J.L."/>
            <person name="Dai X."/>
            <person name="Dawson M.W."/>
            <person name="Muller H.G."/>
            <person name="Kugler K."/>
            <person name="Rivarola-Duarte L."/>
            <person name="Spannagl M."/>
            <person name="Mayer K.F.X."/>
            <person name="Lu F.H."/>
            <person name="Bevan M.W."/>
            <person name="Leroy P."/>
            <person name="Li P."/>
            <person name="You F.M."/>
            <person name="Sun Q."/>
            <person name="Liu Z."/>
            <person name="Lyons E."/>
            <person name="Wicker T."/>
            <person name="Salzberg S.L."/>
            <person name="Devos K.M."/>
            <person name="Dvorak J."/>
        </authorList>
    </citation>
    <scope>NUCLEOTIDE SEQUENCE [LARGE SCALE GENOMIC DNA]</scope>
    <source>
        <strain evidence="1">cv. AL8/78</strain>
    </source>
</reference>
<dbReference type="EnsemblPlants" id="AET1Gv20320900.1">
    <property type="protein sequence ID" value="AET1Gv20320900.1"/>
    <property type="gene ID" value="AET1Gv20320900"/>
</dbReference>
<proteinExistence type="predicted"/>
<evidence type="ECO:0000313" key="2">
    <source>
        <dbReference type="Proteomes" id="UP000015105"/>
    </source>
</evidence>
<protein>
    <submittedName>
        <fullName evidence="1">Uncharacterized protein</fullName>
    </submittedName>
</protein>
<dbReference type="Proteomes" id="UP000015105">
    <property type="component" value="Chromosome 1D"/>
</dbReference>
<dbReference type="Gramene" id="AET1Gv20320900.1">
    <property type="protein sequence ID" value="AET1Gv20320900.1"/>
    <property type="gene ID" value="AET1Gv20320900"/>
</dbReference>
<name>A0A452Y7A2_AEGTS</name>
<evidence type="ECO:0000313" key="1">
    <source>
        <dbReference type="EnsemblPlants" id="AET1Gv20320900.1"/>
    </source>
</evidence>
<organism evidence="1 2">
    <name type="scientific">Aegilops tauschii subsp. strangulata</name>
    <name type="common">Goatgrass</name>
    <dbReference type="NCBI Taxonomy" id="200361"/>
    <lineage>
        <taxon>Eukaryota</taxon>
        <taxon>Viridiplantae</taxon>
        <taxon>Streptophyta</taxon>
        <taxon>Embryophyta</taxon>
        <taxon>Tracheophyta</taxon>
        <taxon>Spermatophyta</taxon>
        <taxon>Magnoliopsida</taxon>
        <taxon>Liliopsida</taxon>
        <taxon>Poales</taxon>
        <taxon>Poaceae</taxon>
        <taxon>BOP clade</taxon>
        <taxon>Pooideae</taxon>
        <taxon>Triticodae</taxon>
        <taxon>Triticeae</taxon>
        <taxon>Triticinae</taxon>
        <taxon>Aegilops</taxon>
    </lineage>
</organism>
<reference evidence="2" key="1">
    <citation type="journal article" date="2014" name="Science">
        <title>Ancient hybridizations among the ancestral genomes of bread wheat.</title>
        <authorList>
            <consortium name="International Wheat Genome Sequencing Consortium,"/>
            <person name="Marcussen T."/>
            <person name="Sandve S.R."/>
            <person name="Heier L."/>
            <person name="Spannagl M."/>
            <person name="Pfeifer M."/>
            <person name="Jakobsen K.S."/>
            <person name="Wulff B.B."/>
            <person name="Steuernagel B."/>
            <person name="Mayer K.F."/>
            <person name="Olsen O.A."/>
        </authorList>
    </citation>
    <scope>NUCLEOTIDE SEQUENCE [LARGE SCALE GENOMIC DNA]</scope>
    <source>
        <strain evidence="2">cv. AL8/78</strain>
    </source>
</reference>
<reference evidence="2" key="2">
    <citation type="journal article" date="2017" name="Nat. Plants">
        <title>The Aegilops tauschii genome reveals multiple impacts of transposons.</title>
        <authorList>
            <person name="Zhao G."/>
            <person name="Zou C."/>
            <person name="Li K."/>
            <person name="Wang K."/>
            <person name="Li T."/>
            <person name="Gao L."/>
            <person name="Zhang X."/>
            <person name="Wang H."/>
            <person name="Yang Z."/>
            <person name="Liu X."/>
            <person name="Jiang W."/>
            <person name="Mao L."/>
            <person name="Kong X."/>
            <person name="Jiao Y."/>
            <person name="Jia J."/>
        </authorList>
    </citation>
    <scope>NUCLEOTIDE SEQUENCE [LARGE SCALE GENOMIC DNA]</scope>
    <source>
        <strain evidence="2">cv. AL8/78</strain>
    </source>
</reference>
<dbReference type="AlphaFoldDB" id="A0A452Y7A2"/>
<reference evidence="1" key="5">
    <citation type="journal article" date="2021" name="G3 (Bethesda)">
        <title>Aegilops tauschii genome assembly Aet v5.0 features greater sequence contiguity and improved annotation.</title>
        <authorList>
            <person name="Wang L."/>
            <person name="Zhu T."/>
            <person name="Rodriguez J.C."/>
            <person name="Deal K.R."/>
            <person name="Dubcovsky J."/>
            <person name="McGuire P.E."/>
            <person name="Lux T."/>
            <person name="Spannagl M."/>
            <person name="Mayer K.F.X."/>
            <person name="Baldrich P."/>
            <person name="Meyers B.C."/>
            <person name="Huo N."/>
            <person name="Gu Y.Q."/>
            <person name="Zhou H."/>
            <person name="Devos K.M."/>
            <person name="Bennetzen J.L."/>
            <person name="Unver T."/>
            <person name="Budak H."/>
            <person name="Gulick P.J."/>
            <person name="Galiba G."/>
            <person name="Kalapos B."/>
            <person name="Nelson D.R."/>
            <person name="Li P."/>
            <person name="You F.M."/>
            <person name="Luo M.C."/>
            <person name="Dvorak J."/>
        </authorList>
    </citation>
    <scope>NUCLEOTIDE SEQUENCE [LARGE SCALE GENOMIC DNA]</scope>
    <source>
        <strain evidence="1">cv. AL8/78</strain>
    </source>
</reference>
<sequence length="79" mass="9270">DHIPLLVDSGESTHVGNRNTFSFELGWFEREGFLNLIAIEWARESGGTFHVEIWQNKIRHLRQFLRGWAKNQSGIYKVE</sequence>